<feature type="modified residue" description="N6-(pyridoxal phosphate)lysine" evidence="3">
    <location>
        <position position="192"/>
    </location>
</feature>
<evidence type="ECO:0000256" key="4">
    <source>
        <dbReference type="RuleBase" id="RU004508"/>
    </source>
</evidence>
<feature type="active site" description="Proton acceptor" evidence="2">
    <location>
        <position position="192"/>
    </location>
</feature>
<comment type="similarity">
    <text evidence="1 4">Belongs to the DegT/DnrJ/EryC1 family.</text>
</comment>
<name>A0A240E146_9BURK</name>
<dbReference type="PIRSF" id="PIRSF000390">
    <property type="entry name" value="PLP_StrS"/>
    <property type="match status" value="1"/>
</dbReference>
<organism evidence="5 6">
    <name type="scientific">Polynucleobacter meluiroseus</name>
    <dbReference type="NCBI Taxonomy" id="1938814"/>
    <lineage>
        <taxon>Bacteria</taxon>
        <taxon>Pseudomonadati</taxon>
        <taxon>Pseudomonadota</taxon>
        <taxon>Betaproteobacteria</taxon>
        <taxon>Burkholderiales</taxon>
        <taxon>Burkholderiaceae</taxon>
        <taxon>Polynucleobacter</taxon>
    </lineage>
</organism>
<dbReference type="EMBL" id="OANS01000001">
    <property type="protein sequence ID" value="SNX28231.1"/>
    <property type="molecule type" value="Genomic_DNA"/>
</dbReference>
<evidence type="ECO:0000256" key="2">
    <source>
        <dbReference type="PIRSR" id="PIRSR000390-1"/>
    </source>
</evidence>
<proteinExistence type="inferred from homology"/>
<dbReference type="Proteomes" id="UP000218069">
    <property type="component" value="Unassembled WGS sequence"/>
</dbReference>
<dbReference type="InterPro" id="IPR015421">
    <property type="entry name" value="PyrdxlP-dep_Trfase_major"/>
</dbReference>
<dbReference type="SUPFAM" id="SSF53383">
    <property type="entry name" value="PLP-dependent transferases"/>
    <property type="match status" value="1"/>
</dbReference>
<reference evidence="6" key="1">
    <citation type="submission" date="2017-08" db="EMBL/GenBank/DDBJ databases">
        <authorList>
            <person name="Varghese N."/>
            <person name="Submissions S."/>
        </authorList>
    </citation>
    <scope>NUCLEOTIDE SEQUENCE [LARGE SCALE GENOMIC DNA]</scope>
    <source>
        <strain evidence="6">AP-Melu-1000-B4</strain>
    </source>
</reference>
<dbReference type="PANTHER" id="PTHR30244:SF34">
    <property type="entry name" value="DTDP-4-AMINO-4,6-DIDEOXYGALACTOSE TRANSAMINASE"/>
    <property type="match status" value="1"/>
</dbReference>
<evidence type="ECO:0000313" key="5">
    <source>
        <dbReference type="EMBL" id="SNX28231.1"/>
    </source>
</evidence>
<dbReference type="Gene3D" id="3.90.1150.10">
    <property type="entry name" value="Aspartate Aminotransferase, domain 1"/>
    <property type="match status" value="1"/>
</dbReference>
<dbReference type="AlphaFoldDB" id="A0A240E146"/>
<dbReference type="OrthoDB" id="9804264at2"/>
<dbReference type="Pfam" id="PF01041">
    <property type="entry name" value="DegT_DnrJ_EryC1"/>
    <property type="match status" value="1"/>
</dbReference>
<dbReference type="RefSeq" id="WP_096672297.1">
    <property type="nucleotide sequence ID" value="NZ_OANS01000001.1"/>
</dbReference>
<dbReference type="PANTHER" id="PTHR30244">
    <property type="entry name" value="TRANSAMINASE"/>
    <property type="match status" value="1"/>
</dbReference>
<sequence length="393" mass="42556">MPADKSTTPPLPFIPFTRPHFDEATIEAVSEVLRSGWVTSGPKLAEFEAALSAYFGGRPVRCFANGTATMKIALQVADIGPGDEVITTPISWVATSNVILGVGATPVFVDIDPVTRNIDLNKVAAAITPKTRAIMPVYLAGLPVNMDQLYALAKQFNLRVIEDAAQAFGSTWKNQKIGSFGDLVSFSFQANKNLSTVEGGCLVLNNIEEAQLAEKFRLQGLTRTGMDGMDVTVLGGKDNLTDLNAVIGLHQLKHLPAFQARRTALARQYFAAIPQAMKDANIEHLALELAVENFTESNWHMFQVVLPLDQLNVSRAQVMTELKELGIGTGVHYPCITTFALYQERGYAVAATPIAERIGRAILTLPLFPGMADDDVSRIAKALAGVLKNHLKP</sequence>
<dbReference type="GO" id="GO:0000271">
    <property type="term" value="P:polysaccharide biosynthetic process"/>
    <property type="evidence" value="ECO:0007669"/>
    <property type="project" value="TreeGrafter"/>
</dbReference>
<protein>
    <submittedName>
        <fullName evidence="5">dTDP-4-amino-4,6-dideoxygalactose transaminase</fullName>
    </submittedName>
</protein>
<evidence type="ECO:0000256" key="3">
    <source>
        <dbReference type="PIRSR" id="PIRSR000390-2"/>
    </source>
</evidence>
<evidence type="ECO:0000256" key="1">
    <source>
        <dbReference type="ARBA" id="ARBA00037999"/>
    </source>
</evidence>
<gene>
    <name evidence="5" type="ORF">SAMN06295945_0555</name>
</gene>
<evidence type="ECO:0000313" key="6">
    <source>
        <dbReference type="Proteomes" id="UP000218069"/>
    </source>
</evidence>
<keyword evidence="6" id="KW-1185">Reference proteome</keyword>
<dbReference type="InterPro" id="IPR000653">
    <property type="entry name" value="DegT/StrS_aminotransferase"/>
</dbReference>
<dbReference type="InterPro" id="IPR015422">
    <property type="entry name" value="PyrdxlP-dep_Trfase_small"/>
</dbReference>
<accession>A0A240E146</accession>
<dbReference type="GO" id="GO:0030170">
    <property type="term" value="F:pyridoxal phosphate binding"/>
    <property type="evidence" value="ECO:0007669"/>
    <property type="project" value="TreeGrafter"/>
</dbReference>
<dbReference type="GO" id="GO:0008483">
    <property type="term" value="F:transaminase activity"/>
    <property type="evidence" value="ECO:0007669"/>
    <property type="project" value="TreeGrafter"/>
</dbReference>
<dbReference type="InterPro" id="IPR015424">
    <property type="entry name" value="PyrdxlP-dep_Trfase"/>
</dbReference>
<keyword evidence="3 4" id="KW-0663">Pyridoxal phosphate</keyword>
<dbReference type="CDD" id="cd00616">
    <property type="entry name" value="AHBA_syn"/>
    <property type="match status" value="1"/>
</dbReference>
<dbReference type="Gene3D" id="3.40.640.10">
    <property type="entry name" value="Type I PLP-dependent aspartate aminotransferase-like (Major domain)"/>
    <property type="match status" value="1"/>
</dbReference>